<dbReference type="PROSITE" id="PS50949">
    <property type="entry name" value="HTH_GNTR"/>
    <property type="match status" value="1"/>
</dbReference>
<evidence type="ECO:0000259" key="4">
    <source>
        <dbReference type="PROSITE" id="PS50949"/>
    </source>
</evidence>
<dbReference type="SUPFAM" id="SSF48008">
    <property type="entry name" value="GntR ligand-binding domain-like"/>
    <property type="match status" value="1"/>
</dbReference>
<dbReference type="STRING" id="1792290.MSP8886_03604"/>
<dbReference type="EMBL" id="FLOB01000012">
    <property type="protein sequence ID" value="SBS36200.1"/>
    <property type="molecule type" value="Genomic_DNA"/>
</dbReference>
<feature type="domain" description="HTH gntR-type" evidence="4">
    <location>
        <begin position="34"/>
        <end position="101"/>
    </location>
</feature>
<dbReference type="InterPro" id="IPR036390">
    <property type="entry name" value="WH_DNA-bd_sf"/>
</dbReference>
<keyword evidence="1" id="KW-0805">Transcription regulation</keyword>
<dbReference type="Proteomes" id="UP000092544">
    <property type="component" value="Unassembled WGS sequence"/>
</dbReference>
<name>A0A1A8TRN4_9GAMM</name>
<dbReference type="Gene3D" id="1.20.120.530">
    <property type="entry name" value="GntR ligand-binding domain-like"/>
    <property type="match status" value="1"/>
</dbReference>
<dbReference type="SUPFAM" id="SSF46785">
    <property type="entry name" value="Winged helix' DNA-binding domain"/>
    <property type="match status" value="1"/>
</dbReference>
<dbReference type="GO" id="GO:0003677">
    <property type="term" value="F:DNA binding"/>
    <property type="evidence" value="ECO:0007669"/>
    <property type="project" value="UniProtKB-KW"/>
</dbReference>
<proteinExistence type="predicted"/>
<keyword evidence="6" id="KW-1185">Reference proteome</keyword>
<dbReference type="Pfam" id="PF07729">
    <property type="entry name" value="FCD"/>
    <property type="match status" value="1"/>
</dbReference>
<evidence type="ECO:0000256" key="1">
    <source>
        <dbReference type="ARBA" id="ARBA00023015"/>
    </source>
</evidence>
<gene>
    <name evidence="5" type="primary">csiR_2</name>
    <name evidence="5" type="ORF">MSP8886_03604</name>
</gene>
<dbReference type="InterPro" id="IPR011711">
    <property type="entry name" value="GntR_C"/>
</dbReference>
<evidence type="ECO:0000256" key="2">
    <source>
        <dbReference type="ARBA" id="ARBA00023125"/>
    </source>
</evidence>
<dbReference type="SMART" id="SM00345">
    <property type="entry name" value="HTH_GNTR"/>
    <property type="match status" value="1"/>
</dbReference>
<dbReference type="Pfam" id="PF00392">
    <property type="entry name" value="GntR"/>
    <property type="match status" value="1"/>
</dbReference>
<evidence type="ECO:0000313" key="6">
    <source>
        <dbReference type="Proteomes" id="UP000092544"/>
    </source>
</evidence>
<dbReference type="SMART" id="SM00895">
    <property type="entry name" value="FCD"/>
    <property type="match status" value="1"/>
</dbReference>
<evidence type="ECO:0000313" key="5">
    <source>
        <dbReference type="EMBL" id="SBS36200.1"/>
    </source>
</evidence>
<keyword evidence="3" id="KW-0804">Transcription</keyword>
<dbReference type="InterPro" id="IPR000524">
    <property type="entry name" value="Tscrpt_reg_HTH_GntR"/>
</dbReference>
<keyword evidence="2" id="KW-0238">DNA-binding</keyword>
<dbReference type="PANTHER" id="PTHR43537:SF20">
    <property type="entry name" value="HTH-TYPE TRANSCRIPTIONAL REPRESSOR GLAR"/>
    <property type="match status" value="1"/>
</dbReference>
<dbReference type="InterPro" id="IPR008920">
    <property type="entry name" value="TF_FadR/GntR_C"/>
</dbReference>
<dbReference type="NCBIfam" id="NF008576">
    <property type="entry name" value="PRK11534.1"/>
    <property type="match status" value="1"/>
</dbReference>
<sequence>MQDDSCSNRNLRATTQASAIEMKQPPIKEVDSKDNFASQVLGKLTNDILTGYFQPGEKLRMTRLKERYQVGVGPLREALSQLLVKQLVVVENQRGFRVHPISKAELIDIYETRSEIEALCVELAIERGGDEWEANIVACAHKMKIHSDLLEEEPHRWEQYHHDFHSAIAEGCQSPALLRVRDNLYEKASRYRNLWLKKNMVDVAVFDANKKEHEALMNALLKRDVETAKDLIRNHIRSPSLTLQATAVIDHPFD</sequence>
<dbReference type="AlphaFoldDB" id="A0A1A8TRN4"/>
<dbReference type="InterPro" id="IPR036388">
    <property type="entry name" value="WH-like_DNA-bd_sf"/>
</dbReference>
<reference evidence="5 6" key="1">
    <citation type="submission" date="2016-06" db="EMBL/GenBank/DDBJ databases">
        <authorList>
            <person name="Kjaerup R.B."/>
            <person name="Dalgaard T.S."/>
            <person name="Juul-Madsen H.R."/>
        </authorList>
    </citation>
    <scope>NUCLEOTIDE SEQUENCE [LARGE SCALE GENOMIC DNA]</scope>
    <source>
        <strain evidence="5 6">CECT 8886</strain>
    </source>
</reference>
<dbReference type="PANTHER" id="PTHR43537">
    <property type="entry name" value="TRANSCRIPTIONAL REGULATOR, GNTR FAMILY"/>
    <property type="match status" value="1"/>
</dbReference>
<organism evidence="5 6">
    <name type="scientific">Marinomonas spartinae</name>
    <dbReference type="NCBI Taxonomy" id="1792290"/>
    <lineage>
        <taxon>Bacteria</taxon>
        <taxon>Pseudomonadati</taxon>
        <taxon>Pseudomonadota</taxon>
        <taxon>Gammaproteobacteria</taxon>
        <taxon>Oceanospirillales</taxon>
        <taxon>Oceanospirillaceae</taxon>
        <taxon>Marinomonas</taxon>
    </lineage>
</organism>
<dbReference type="GO" id="GO:0003700">
    <property type="term" value="F:DNA-binding transcription factor activity"/>
    <property type="evidence" value="ECO:0007669"/>
    <property type="project" value="InterPro"/>
</dbReference>
<protein>
    <submittedName>
        <fullName evidence="5">HTH-type transcriptional repressor CsiR</fullName>
    </submittedName>
</protein>
<evidence type="ECO:0000256" key="3">
    <source>
        <dbReference type="ARBA" id="ARBA00023163"/>
    </source>
</evidence>
<dbReference type="Gene3D" id="1.10.10.10">
    <property type="entry name" value="Winged helix-like DNA-binding domain superfamily/Winged helix DNA-binding domain"/>
    <property type="match status" value="1"/>
</dbReference>
<accession>A0A1A8TRN4</accession>